<accession>A0A2W2DCG3</accession>
<name>A0A2W2DCG3_9ACTN</name>
<dbReference type="AlphaFoldDB" id="A0A2W2DCG3"/>
<sequence length="66" mass="7268">MASLFGRTPPPVDPVDPDVRHAQLTARHDQALAYIEQRLRTAGPSGTLTDALLDVRNLLRPPERPS</sequence>
<protein>
    <submittedName>
        <fullName evidence="1">Uncharacterized protein</fullName>
    </submittedName>
</protein>
<reference evidence="1 2" key="1">
    <citation type="submission" date="2018-01" db="EMBL/GenBank/DDBJ databases">
        <title>Draft genome sequence of Salinispora sp. 13K206.</title>
        <authorList>
            <person name="Sahin N."/>
            <person name="Saygin H."/>
            <person name="Ay H."/>
        </authorList>
    </citation>
    <scope>NUCLEOTIDE SEQUENCE [LARGE SCALE GENOMIC DNA]</scope>
    <source>
        <strain evidence="1 2">13K206</strain>
    </source>
</reference>
<dbReference type="RefSeq" id="WP_111134520.1">
    <property type="nucleotide sequence ID" value="NZ_POUB01000074.1"/>
</dbReference>
<dbReference type="Proteomes" id="UP000248749">
    <property type="component" value="Unassembled WGS sequence"/>
</dbReference>
<organism evidence="1 2">
    <name type="scientific">Micromonospora deserti</name>
    <dbReference type="NCBI Taxonomy" id="2070366"/>
    <lineage>
        <taxon>Bacteria</taxon>
        <taxon>Bacillati</taxon>
        <taxon>Actinomycetota</taxon>
        <taxon>Actinomycetes</taxon>
        <taxon>Micromonosporales</taxon>
        <taxon>Micromonosporaceae</taxon>
        <taxon>Micromonospora</taxon>
    </lineage>
</organism>
<dbReference type="EMBL" id="POUB01000074">
    <property type="protein sequence ID" value="PZF98529.1"/>
    <property type="molecule type" value="Genomic_DNA"/>
</dbReference>
<gene>
    <name evidence="1" type="ORF">C1I99_13290</name>
</gene>
<proteinExistence type="predicted"/>
<keyword evidence="2" id="KW-1185">Reference proteome</keyword>
<evidence type="ECO:0000313" key="2">
    <source>
        <dbReference type="Proteomes" id="UP000248749"/>
    </source>
</evidence>
<dbReference type="OrthoDB" id="10003315at2"/>
<evidence type="ECO:0000313" key="1">
    <source>
        <dbReference type="EMBL" id="PZF98529.1"/>
    </source>
</evidence>
<comment type="caution">
    <text evidence="1">The sequence shown here is derived from an EMBL/GenBank/DDBJ whole genome shotgun (WGS) entry which is preliminary data.</text>
</comment>